<dbReference type="Ensembl" id="ENSNMLT00000030130.1">
    <property type="protein sequence ID" value="ENSNMLP00000026958.1"/>
    <property type="gene ID" value="ENSNMLG00000017196.1"/>
</dbReference>
<keyword evidence="7" id="KW-0560">Oxidoreductase</keyword>
<keyword evidence="10" id="KW-1185">Reference proteome</keyword>
<evidence type="ECO:0000256" key="1">
    <source>
        <dbReference type="ARBA" id="ARBA00001974"/>
    </source>
</evidence>
<dbReference type="SUPFAM" id="SSF51905">
    <property type="entry name" value="FAD/NAD(P)-binding domain"/>
    <property type="match status" value="1"/>
</dbReference>
<evidence type="ECO:0000256" key="7">
    <source>
        <dbReference type="ARBA" id="ARBA00023002"/>
    </source>
</evidence>
<dbReference type="PANTHER" id="PTHR10742:SF405">
    <property type="entry name" value="PEROXISOMAL N(1)-ACETYL-SPERMINE_SPERMIDINE OXIDASE"/>
    <property type="match status" value="1"/>
</dbReference>
<evidence type="ECO:0000256" key="4">
    <source>
        <dbReference type="ARBA" id="ARBA00022490"/>
    </source>
</evidence>
<accession>A0A8C6TYW8</accession>
<evidence type="ECO:0000256" key="3">
    <source>
        <dbReference type="ARBA" id="ARBA00005995"/>
    </source>
</evidence>
<comment type="subcellular location">
    <subcellularLocation>
        <location evidence="2">Cytoplasm</location>
    </subcellularLocation>
</comment>
<dbReference type="Gene3D" id="3.50.50.60">
    <property type="entry name" value="FAD/NAD(P)-binding domain"/>
    <property type="match status" value="1"/>
</dbReference>
<dbReference type="Proteomes" id="UP000694523">
    <property type="component" value="Unplaced"/>
</dbReference>
<dbReference type="AlphaFoldDB" id="A0A8C6TYW8"/>
<organism evidence="9 10">
    <name type="scientific">Neogobius melanostomus</name>
    <name type="common">round goby</name>
    <dbReference type="NCBI Taxonomy" id="47308"/>
    <lineage>
        <taxon>Eukaryota</taxon>
        <taxon>Metazoa</taxon>
        <taxon>Chordata</taxon>
        <taxon>Craniata</taxon>
        <taxon>Vertebrata</taxon>
        <taxon>Euteleostomi</taxon>
        <taxon>Actinopterygii</taxon>
        <taxon>Neopterygii</taxon>
        <taxon>Teleostei</taxon>
        <taxon>Neoteleostei</taxon>
        <taxon>Acanthomorphata</taxon>
        <taxon>Gobiaria</taxon>
        <taxon>Gobiiformes</taxon>
        <taxon>Gobioidei</taxon>
        <taxon>Gobiidae</taxon>
        <taxon>Benthophilinae</taxon>
        <taxon>Neogobiini</taxon>
        <taxon>Neogobius</taxon>
    </lineage>
</organism>
<dbReference type="GO" id="GO:0046203">
    <property type="term" value="P:spermidine catabolic process"/>
    <property type="evidence" value="ECO:0007669"/>
    <property type="project" value="TreeGrafter"/>
</dbReference>
<dbReference type="Pfam" id="PF01593">
    <property type="entry name" value="Amino_oxidase"/>
    <property type="match status" value="1"/>
</dbReference>
<keyword evidence="5" id="KW-0285">Flavoprotein</keyword>
<evidence type="ECO:0000313" key="10">
    <source>
        <dbReference type="Proteomes" id="UP000694523"/>
    </source>
</evidence>
<evidence type="ECO:0000256" key="5">
    <source>
        <dbReference type="ARBA" id="ARBA00022630"/>
    </source>
</evidence>
<reference evidence="9" key="1">
    <citation type="submission" date="2025-08" db="UniProtKB">
        <authorList>
            <consortium name="Ensembl"/>
        </authorList>
    </citation>
    <scope>IDENTIFICATION</scope>
</reference>
<dbReference type="InterPro" id="IPR002937">
    <property type="entry name" value="Amino_oxidase"/>
</dbReference>
<comment type="similarity">
    <text evidence="3">Belongs to the flavin monoamine oxidase family.</text>
</comment>
<protein>
    <recommendedName>
        <fullName evidence="8">Amine oxidase domain-containing protein</fullName>
    </recommendedName>
</protein>
<reference evidence="9" key="2">
    <citation type="submission" date="2025-09" db="UniProtKB">
        <authorList>
            <consortium name="Ensembl"/>
        </authorList>
    </citation>
    <scope>IDENTIFICATION</scope>
</reference>
<keyword evidence="6" id="KW-0274">FAD</keyword>
<feature type="domain" description="Amine oxidase" evidence="8">
    <location>
        <begin position="19"/>
        <end position="264"/>
    </location>
</feature>
<dbReference type="GO" id="GO:0005737">
    <property type="term" value="C:cytoplasm"/>
    <property type="evidence" value="ECO:0007669"/>
    <property type="project" value="UniProtKB-SubCell"/>
</dbReference>
<comment type="cofactor">
    <cofactor evidence="1">
        <name>FAD</name>
        <dbReference type="ChEBI" id="CHEBI:57692"/>
    </cofactor>
</comment>
<sequence>MNPGKIQRDAKVLIVGSGIAGISAALKLNVAGFKNVHILEATGRSGGRIKTGKMGMANWIHGPSEENPVFCLARQYGLLDPEALTPENQAMDVAGHPPWVPNFFTSSGRKVNSEVALPFQMTCLEILDETSDYQGKAEPFPSVGEFVRSKDADNATRSLGFSVVSNILKVECCVNGTHSMDAVGLSGLSLYKTLPGLDCTFPKGYEGLIKNLLLEIPPDTVTYNCPVRCIEWNNTEAQSTVKVECEDGTGMTADHVIVTVSLGIHTKLMDKEVIWLHCTETH</sequence>
<dbReference type="InterPro" id="IPR050281">
    <property type="entry name" value="Flavin_monoamine_oxidase"/>
</dbReference>
<keyword evidence="4" id="KW-0963">Cytoplasm</keyword>
<proteinExistence type="inferred from homology"/>
<evidence type="ECO:0000256" key="6">
    <source>
        <dbReference type="ARBA" id="ARBA00022827"/>
    </source>
</evidence>
<dbReference type="PANTHER" id="PTHR10742">
    <property type="entry name" value="FLAVIN MONOAMINE OXIDASE"/>
    <property type="match status" value="1"/>
</dbReference>
<evidence type="ECO:0000313" key="9">
    <source>
        <dbReference type="Ensembl" id="ENSNMLP00000026958.1"/>
    </source>
</evidence>
<name>A0A8C6TYW8_9GOBI</name>
<dbReference type="Gene3D" id="3.90.660.10">
    <property type="match status" value="1"/>
</dbReference>
<evidence type="ECO:0000256" key="2">
    <source>
        <dbReference type="ARBA" id="ARBA00004496"/>
    </source>
</evidence>
<dbReference type="GO" id="GO:0046592">
    <property type="term" value="F:polyamine oxidase activity"/>
    <property type="evidence" value="ECO:0007669"/>
    <property type="project" value="TreeGrafter"/>
</dbReference>
<dbReference type="InterPro" id="IPR036188">
    <property type="entry name" value="FAD/NAD-bd_sf"/>
</dbReference>
<evidence type="ECO:0000259" key="8">
    <source>
        <dbReference type="Pfam" id="PF01593"/>
    </source>
</evidence>